<feature type="binding site" evidence="5">
    <location>
        <position position="277"/>
    </location>
    <ligand>
        <name>pyridoxal 5'-phosphate</name>
        <dbReference type="ChEBI" id="CHEBI:597326"/>
    </ligand>
</feature>
<evidence type="ECO:0000256" key="1">
    <source>
        <dbReference type="ARBA" id="ARBA00022576"/>
    </source>
</evidence>
<feature type="binding site" evidence="5">
    <location>
        <begin position="219"/>
        <end position="222"/>
    </location>
    <ligand>
        <name>pyridoxal 5'-phosphate</name>
        <dbReference type="ChEBI" id="CHEBI:597326"/>
    </ligand>
</feature>
<comment type="cofactor">
    <cofactor evidence="5">
        <name>pyridoxal 5'-phosphate</name>
        <dbReference type="ChEBI" id="CHEBI:597326"/>
    </cofactor>
    <text evidence="5">Binds 1 pyridoxal phosphate per subunit.</text>
</comment>
<dbReference type="PROSITE" id="PS00600">
    <property type="entry name" value="AA_TRANSFER_CLASS_3"/>
    <property type="match status" value="1"/>
</dbReference>
<dbReference type="InterPro" id="IPR015422">
    <property type="entry name" value="PyrdxlP-dep_Trfase_small"/>
</dbReference>
<dbReference type="NCBIfam" id="NF002325">
    <property type="entry name" value="PRK01278.1"/>
    <property type="match status" value="1"/>
</dbReference>
<keyword evidence="1 5" id="KW-0032">Aminotransferase</keyword>
<keyword evidence="4 5" id="KW-0663">Pyridoxal phosphate</keyword>
<dbReference type="GO" id="GO:0003992">
    <property type="term" value="F:N2-acetyl-L-ornithine:2-oxoglutarate 5-aminotransferase activity"/>
    <property type="evidence" value="ECO:0007669"/>
    <property type="project" value="UniProtKB-UniRule"/>
</dbReference>
<evidence type="ECO:0000313" key="6">
    <source>
        <dbReference type="EMBL" id="MDI6452451.1"/>
    </source>
</evidence>
<name>A0AAW6U3B0_9MOLU</name>
<comment type="caution">
    <text evidence="6">The sequence shown here is derived from an EMBL/GenBank/DDBJ whole genome shotgun (WGS) entry which is preliminary data.</text>
</comment>
<dbReference type="Proteomes" id="UP001431532">
    <property type="component" value="Unassembled WGS sequence"/>
</dbReference>
<dbReference type="InterPro" id="IPR015424">
    <property type="entry name" value="PyrdxlP-dep_Trfase"/>
</dbReference>
<reference evidence="6" key="1">
    <citation type="submission" date="2023-05" db="EMBL/GenBank/DDBJ databases">
        <title>Mariniplasma microaerophilum sp. nov., a novel anaerobic mollicute isolated from terrestrial mud volcano, Taman Peninsula, Russia.</title>
        <authorList>
            <person name="Khomyakova M.A."/>
            <person name="Merkel A.Y."/>
            <person name="Slobodkin A.I."/>
        </authorList>
    </citation>
    <scope>NUCLEOTIDE SEQUENCE</scope>
    <source>
        <strain evidence="6">M4Ah</strain>
    </source>
</reference>
<comment type="miscellaneous">
    <text evidence="5">May also have succinyldiaminopimelate aminotransferase activity, thus carrying out the corresponding step in lysine biosynthesis.</text>
</comment>
<sequence>MNDFNLDQKYILNTYKRLPIEIKKGRGSYLYDINNKKYLDMFAGIAVSSLGHHHPKIIKAIKKQSKNYLHLSNYYTSKTSVALAKKLVEHSFASKVFFTNSGTEANEAALKLVRKYGKTIDSKKTKIIALHEAFHGRTYGGLSLTGQPHYQEAFKPLIPDIIHIQRNDVKALETVVSDDVCAIFIEMIQGESGVQPLDSDFINAINIYAKKHQFLIVADEVQTGLLRTGKLFAYEHTNLVPDILTLAKSLGGGLPLGAMLVSRLYEDILKPGDHGTTFGGNPLSCATGLVVMQELSNSKMILAVQDKSEYLFQQLENLKSKYPVITEIRGKGLMIGVEVGQKALDIQVKAYELGVLLNVTHQTVIRLLPPLNIHKKELDQFINIFESILKTV</sequence>
<dbReference type="GO" id="GO:0042802">
    <property type="term" value="F:identical protein binding"/>
    <property type="evidence" value="ECO:0007669"/>
    <property type="project" value="TreeGrafter"/>
</dbReference>
<comment type="subcellular location">
    <subcellularLocation>
        <location evidence="5">Cytoplasm</location>
    </subcellularLocation>
</comment>
<dbReference type="InterPro" id="IPR049704">
    <property type="entry name" value="Aminotrans_3_PPA_site"/>
</dbReference>
<dbReference type="HAMAP" id="MF_01107">
    <property type="entry name" value="ArgD_aminotrans_3"/>
    <property type="match status" value="1"/>
</dbReference>
<dbReference type="GO" id="GO:0006526">
    <property type="term" value="P:L-arginine biosynthetic process"/>
    <property type="evidence" value="ECO:0007669"/>
    <property type="project" value="UniProtKB-UniRule"/>
</dbReference>
<dbReference type="RefSeq" id="WP_282838866.1">
    <property type="nucleotide sequence ID" value="NZ_JASCXW010000005.1"/>
</dbReference>
<dbReference type="Pfam" id="PF00202">
    <property type="entry name" value="Aminotran_3"/>
    <property type="match status" value="1"/>
</dbReference>
<dbReference type="PANTHER" id="PTHR11986:SF79">
    <property type="entry name" value="ACETYLORNITHINE AMINOTRANSFERASE, MITOCHONDRIAL"/>
    <property type="match status" value="1"/>
</dbReference>
<evidence type="ECO:0000256" key="3">
    <source>
        <dbReference type="ARBA" id="ARBA00022679"/>
    </source>
</evidence>
<feature type="binding site" evidence="5">
    <location>
        <position position="134"/>
    </location>
    <ligand>
        <name>pyridoxal 5'-phosphate</name>
        <dbReference type="ChEBI" id="CHEBI:597326"/>
    </ligand>
</feature>
<dbReference type="SUPFAM" id="SSF53383">
    <property type="entry name" value="PLP-dependent transferases"/>
    <property type="match status" value="1"/>
</dbReference>
<dbReference type="InterPro" id="IPR004636">
    <property type="entry name" value="AcOrn/SuccOrn_fam"/>
</dbReference>
<evidence type="ECO:0000256" key="2">
    <source>
        <dbReference type="ARBA" id="ARBA00022605"/>
    </source>
</evidence>
<dbReference type="NCBIfam" id="TIGR00707">
    <property type="entry name" value="argD"/>
    <property type="match status" value="1"/>
</dbReference>
<feature type="binding site" evidence="5">
    <location>
        <begin position="102"/>
        <end position="103"/>
    </location>
    <ligand>
        <name>pyridoxal 5'-phosphate</name>
        <dbReference type="ChEBI" id="CHEBI:597326"/>
    </ligand>
</feature>
<dbReference type="GO" id="GO:0030170">
    <property type="term" value="F:pyridoxal phosphate binding"/>
    <property type="evidence" value="ECO:0007669"/>
    <property type="project" value="InterPro"/>
</dbReference>
<dbReference type="CDD" id="cd00610">
    <property type="entry name" value="OAT_like"/>
    <property type="match status" value="1"/>
</dbReference>
<dbReference type="GO" id="GO:0005737">
    <property type="term" value="C:cytoplasm"/>
    <property type="evidence" value="ECO:0007669"/>
    <property type="project" value="UniProtKB-SubCell"/>
</dbReference>
<dbReference type="EMBL" id="JASCXW010000005">
    <property type="protein sequence ID" value="MDI6452451.1"/>
    <property type="molecule type" value="Genomic_DNA"/>
</dbReference>
<comment type="subunit">
    <text evidence="5">Homodimer.</text>
</comment>
<comment type="catalytic activity">
    <reaction evidence="5">
        <text>N(2)-acetyl-L-ornithine + 2-oxoglutarate = N-acetyl-L-glutamate 5-semialdehyde + L-glutamate</text>
        <dbReference type="Rhea" id="RHEA:18049"/>
        <dbReference type="ChEBI" id="CHEBI:16810"/>
        <dbReference type="ChEBI" id="CHEBI:29123"/>
        <dbReference type="ChEBI" id="CHEBI:29985"/>
        <dbReference type="ChEBI" id="CHEBI:57805"/>
        <dbReference type="EC" id="2.6.1.11"/>
    </reaction>
</comment>
<dbReference type="Gene3D" id="3.90.1150.10">
    <property type="entry name" value="Aspartate Aminotransferase, domain 1"/>
    <property type="match status" value="1"/>
</dbReference>
<keyword evidence="2 5" id="KW-0028">Amino-acid biosynthesis</keyword>
<dbReference type="InterPro" id="IPR015421">
    <property type="entry name" value="PyrdxlP-dep_Trfase_major"/>
</dbReference>
<dbReference type="Gene3D" id="3.40.640.10">
    <property type="entry name" value="Type I PLP-dependent aspartate aminotransferase-like (Major domain)"/>
    <property type="match status" value="1"/>
</dbReference>
<dbReference type="InterPro" id="IPR050103">
    <property type="entry name" value="Class-III_PLP-dep_AT"/>
</dbReference>
<evidence type="ECO:0000313" key="7">
    <source>
        <dbReference type="Proteomes" id="UP001431532"/>
    </source>
</evidence>
<dbReference type="InterPro" id="IPR005814">
    <property type="entry name" value="Aminotrans_3"/>
</dbReference>
<keyword evidence="5" id="KW-0055">Arginine biosynthesis</keyword>
<keyword evidence="3 5" id="KW-0808">Transferase</keyword>
<evidence type="ECO:0000256" key="4">
    <source>
        <dbReference type="ARBA" id="ARBA00022898"/>
    </source>
</evidence>
<dbReference type="PIRSF" id="PIRSF000521">
    <property type="entry name" value="Transaminase_4ab_Lys_Orn"/>
    <property type="match status" value="1"/>
</dbReference>
<dbReference type="AlphaFoldDB" id="A0AAW6U3B0"/>
<dbReference type="FunFam" id="3.40.640.10:FF:000004">
    <property type="entry name" value="Acetylornithine aminotransferase"/>
    <property type="match status" value="1"/>
</dbReference>
<gene>
    <name evidence="5" type="primary">argD</name>
    <name evidence="6" type="ORF">QJ521_02635</name>
</gene>
<keyword evidence="5" id="KW-0963">Cytoplasm</keyword>
<keyword evidence="7" id="KW-1185">Reference proteome</keyword>
<dbReference type="EC" id="2.6.1.11" evidence="5"/>
<accession>A0AAW6U3B0</accession>
<feature type="binding site" evidence="5">
    <location>
        <position position="276"/>
    </location>
    <ligand>
        <name>N(2)-acetyl-L-ornithine</name>
        <dbReference type="ChEBI" id="CHEBI:57805"/>
    </ligand>
</feature>
<evidence type="ECO:0000256" key="5">
    <source>
        <dbReference type="HAMAP-Rule" id="MF_01107"/>
    </source>
</evidence>
<comment type="similarity">
    <text evidence="5">Belongs to the class-III pyridoxal-phosphate-dependent aminotransferase family. ArgD subfamily.</text>
</comment>
<feature type="modified residue" description="N6-(pyridoxal phosphate)lysine" evidence="5">
    <location>
        <position position="248"/>
    </location>
</feature>
<feature type="binding site" evidence="5">
    <location>
        <position position="137"/>
    </location>
    <ligand>
        <name>N(2)-acetyl-L-ornithine</name>
        <dbReference type="ChEBI" id="CHEBI:57805"/>
    </ligand>
</feature>
<protein>
    <recommendedName>
        <fullName evidence="5">Acetylornithine aminotransferase</fullName>
        <shortName evidence="5">ACOAT</shortName>
        <ecNumber evidence="5">2.6.1.11</ecNumber>
    </recommendedName>
</protein>
<organism evidence="6 7">
    <name type="scientific">Peloplasma aerotolerans</name>
    <dbReference type="NCBI Taxonomy" id="3044389"/>
    <lineage>
        <taxon>Bacteria</taxon>
        <taxon>Bacillati</taxon>
        <taxon>Mycoplasmatota</taxon>
        <taxon>Mollicutes</taxon>
        <taxon>Acholeplasmatales</taxon>
        <taxon>Acholeplasmataceae</taxon>
        <taxon>Peloplasma</taxon>
    </lineage>
</organism>
<proteinExistence type="inferred from homology"/>
<dbReference type="PANTHER" id="PTHR11986">
    <property type="entry name" value="AMINOTRANSFERASE CLASS III"/>
    <property type="match status" value="1"/>
</dbReference>
<comment type="pathway">
    <text evidence="5">Amino-acid biosynthesis; L-arginine biosynthesis; N(2)-acetyl-L-ornithine from L-glutamate: step 4/4.</text>
</comment>